<dbReference type="GeneTree" id="ENSGT01100000263479"/>
<keyword evidence="2" id="KW-0325">Glycoprotein</keyword>
<proteinExistence type="inferred from homology"/>
<evidence type="ECO:0000259" key="6">
    <source>
        <dbReference type="Pfam" id="PF07686"/>
    </source>
</evidence>
<keyword evidence="1" id="KW-0732">Signal</keyword>
<dbReference type="ExpressionAtlas" id="A0A5F5Q148">
    <property type="expression patterns" value="baseline"/>
</dbReference>
<sequence length="264" mass="29388">MVVWKIPVEEGIGVSSSQETGIQIEEQEKQGTREAGMRGRSRSVLGRDSTPALMTWQSTPAPKRGTVQREEAQQSLCRWAAVLLSFSGAQALHTKGGTEQAADTMQSLSAPAHRQNVPWQGLLLAVSILTFWNSLTTAKVTIVSVPPKVTPGENVTLVVQNLPRNVIGYTWYKGYGPARKQKIAYYDTNRKVMTPGPAFTGRETVYPNGSMLFQKVTVEYTGNYTVFVIKRRLRYEVAIGQLHVYWKPVSKPSIRVTIIHKNAR</sequence>
<feature type="domain" description="Immunoglobulin V-set" evidence="6">
    <location>
        <begin position="146"/>
        <end position="244"/>
    </location>
</feature>
<dbReference type="Proteomes" id="UP000002281">
    <property type="component" value="Chromosome 10"/>
</dbReference>
<comment type="similarity">
    <text evidence="4">Belongs to the immunoglobulin superfamily. CEA family.</text>
</comment>
<reference evidence="7" key="3">
    <citation type="submission" date="2025-09" db="UniProtKB">
        <authorList>
            <consortium name="Ensembl"/>
        </authorList>
    </citation>
    <scope>IDENTIFICATION</scope>
    <source>
        <strain evidence="7">Thoroughbred</strain>
    </source>
</reference>
<dbReference type="InterPro" id="IPR036179">
    <property type="entry name" value="Ig-like_dom_sf"/>
</dbReference>
<keyword evidence="3" id="KW-0393">Immunoglobulin domain</keyword>
<dbReference type="InterPro" id="IPR050831">
    <property type="entry name" value="CEA_cell_adhesion"/>
</dbReference>
<dbReference type="Gene3D" id="2.60.40.10">
    <property type="entry name" value="Immunoglobulins"/>
    <property type="match status" value="1"/>
</dbReference>
<dbReference type="PANTHER" id="PTHR44427">
    <property type="entry name" value="CARCINOEMBRYONIC ANTIGEN-RELATED CELL ADHESION MOLECULE 19"/>
    <property type="match status" value="1"/>
</dbReference>
<evidence type="ECO:0000256" key="5">
    <source>
        <dbReference type="SAM" id="MobiDB-lite"/>
    </source>
</evidence>
<feature type="region of interest" description="Disordered" evidence="5">
    <location>
        <begin position="17"/>
        <end position="70"/>
    </location>
</feature>
<evidence type="ECO:0000256" key="4">
    <source>
        <dbReference type="ARBA" id="ARBA00038222"/>
    </source>
</evidence>
<evidence type="ECO:0000313" key="8">
    <source>
        <dbReference type="Proteomes" id="UP000002281"/>
    </source>
</evidence>
<dbReference type="Bgee" id="ENSECAG00000032976">
    <property type="expression patterns" value="Expressed in chorionic villus and 12 other cell types or tissues"/>
</dbReference>
<keyword evidence="8" id="KW-1185">Reference proteome</keyword>
<protein>
    <recommendedName>
        <fullName evidence="6">Immunoglobulin V-set domain-containing protein</fullName>
    </recommendedName>
</protein>
<accession>A0A5F5Q148</accession>
<dbReference type="CDD" id="cd05774">
    <property type="entry name" value="IgV_CEACAM_D1"/>
    <property type="match status" value="1"/>
</dbReference>
<evidence type="ECO:0000256" key="2">
    <source>
        <dbReference type="ARBA" id="ARBA00023180"/>
    </source>
</evidence>
<dbReference type="AlphaFoldDB" id="A0A5F5Q148"/>
<dbReference type="Ensembl" id="ENSECAT00000075312.2">
    <property type="protein sequence ID" value="ENSECAP00000054623.1"/>
    <property type="gene ID" value="ENSECAG00000047509.1"/>
</dbReference>
<name>A0A5F5Q148_HORSE</name>
<dbReference type="Pfam" id="PF07686">
    <property type="entry name" value="V-set"/>
    <property type="match status" value="1"/>
</dbReference>
<feature type="compositionally biased region" description="Basic and acidic residues" evidence="5">
    <location>
        <begin position="26"/>
        <end position="37"/>
    </location>
</feature>
<dbReference type="PANTHER" id="PTHR44427:SF1">
    <property type="entry name" value="CARCINOEMBRYONIC ANTIGEN-RELATED CELL ADHESION MOLECULE 1"/>
    <property type="match status" value="1"/>
</dbReference>
<evidence type="ECO:0000256" key="1">
    <source>
        <dbReference type="ARBA" id="ARBA00022729"/>
    </source>
</evidence>
<dbReference type="InterPro" id="IPR013106">
    <property type="entry name" value="Ig_V-set"/>
</dbReference>
<evidence type="ECO:0000256" key="3">
    <source>
        <dbReference type="ARBA" id="ARBA00023319"/>
    </source>
</evidence>
<dbReference type="SUPFAM" id="SSF48726">
    <property type="entry name" value="Immunoglobulin"/>
    <property type="match status" value="1"/>
</dbReference>
<organism evidence="7 8">
    <name type="scientific">Equus caballus</name>
    <name type="common">Horse</name>
    <dbReference type="NCBI Taxonomy" id="9796"/>
    <lineage>
        <taxon>Eukaryota</taxon>
        <taxon>Metazoa</taxon>
        <taxon>Chordata</taxon>
        <taxon>Craniata</taxon>
        <taxon>Vertebrata</taxon>
        <taxon>Euteleostomi</taxon>
        <taxon>Mammalia</taxon>
        <taxon>Eutheria</taxon>
        <taxon>Laurasiatheria</taxon>
        <taxon>Perissodactyla</taxon>
        <taxon>Equidae</taxon>
        <taxon>Equus</taxon>
    </lineage>
</organism>
<evidence type="ECO:0000313" key="7">
    <source>
        <dbReference type="Ensembl" id="ENSECAP00000054623.1"/>
    </source>
</evidence>
<reference evidence="7 8" key="1">
    <citation type="journal article" date="2009" name="Science">
        <title>Genome sequence, comparative analysis, and population genetics of the domestic horse.</title>
        <authorList>
            <consortium name="Broad Institute Genome Sequencing Platform"/>
            <consortium name="Broad Institute Whole Genome Assembly Team"/>
            <person name="Wade C.M."/>
            <person name="Giulotto E."/>
            <person name="Sigurdsson S."/>
            <person name="Zoli M."/>
            <person name="Gnerre S."/>
            <person name="Imsland F."/>
            <person name="Lear T.L."/>
            <person name="Adelson D.L."/>
            <person name="Bailey E."/>
            <person name="Bellone R.R."/>
            <person name="Bloecker H."/>
            <person name="Distl O."/>
            <person name="Edgar R.C."/>
            <person name="Garber M."/>
            <person name="Leeb T."/>
            <person name="Mauceli E."/>
            <person name="MacLeod J.N."/>
            <person name="Penedo M.C.T."/>
            <person name="Raison J.M."/>
            <person name="Sharpe T."/>
            <person name="Vogel J."/>
            <person name="Andersson L."/>
            <person name="Antczak D.F."/>
            <person name="Biagi T."/>
            <person name="Binns M.M."/>
            <person name="Chowdhary B.P."/>
            <person name="Coleman S.J."/>
            <person name="Della Valle G."/>
            <person name="Fryc S."/>
            <person name="Guerin G."/>
            <person name="Hasegawa T."/>
            <person name="Hill E.W."/>
            <person name="Jurka J."/>
            <person name="Kiialainen A."/>
            <person name="Lindgren G."/>
            <person name="Liu J."/>
            <person name="Magnani E."/>
            <person name="Mickelson J.R."/>
            <person name="Murray J."/>
            <person name="Nergadze S.G."/>
            <person name="Onofrio R."/>
            <person name="Pedroni S."/>
            <person name="Piras M.F."/>
            <person name="Raudsepp T."/>
            <person name="Rocchi M."/>
            <person name="Roeed K.H."/>
            <person name="Ryder O.A."/>
            <person name="Searle S."/>
            <person name="Skow L."/>
            <person name="Swinburne J.E."/>
            <person name="Syvaenen A.C."/>
            <person name="Tozaki T."/>
            <person name="Valberg S.J."/>
            <person name="Vaudin M."/>
            <person name="White J.R."/>
            <person name="Zody M.C."/>
            <person name="Lander E.S."/>
            <person name="Lindblad-Toh K."/>
        </authorList>
    </citation>
    <scope>NUCLEOTIDE SEQUENCE [LARGE SCALE GENOMIC DNA]</scope>
    <source>
        <strain evidence="7 8">Thoroughbred</strain>
    </source>
</reference>
<dbReference type="InterPro" id="IPR013783">
    <property type="entry name" value="Ig-like_fold"/>
</dbReference>
<reference evidence="7" key="2">
    <citation type="submission" date="2025-08" db="UniProtKB">
        <authorList>
            <consortium name="Ensembl"/>
        </authorList>
    </citation>
    <scope>IDENTIFICATION</scope>
    <source>
        <strain evidence="7">Thoroughbred</strain>
    </source>
</reference>